<gene>
    <name evidence="2" type="ORF">HZI73_13095</name>
</gene>
<keyword evidence="1" id="KW-1133">Transmembrane helix</keyword>
<dbReference type="AlphaFoldDB" id="A0A8J8MKM5"/>
<feature type="transmembrane region" description="Helical" evidence="1">
    <location>
        <begin position="9"/>
        <end position="31"/>
    </location>
</feature>
<proteinExistence type="predicted"/>
<reference evidence="2" key="1">
    <citation type="submission" date="2020-07" db="EMBL/GenBank/DDBJ databases">
        <title>Vallitalea pronyensis genome.</title>
        <authorList>
            <person name="Postec A."/>
        </authorList>
    </citation>
    <scope>NUCLEOTIDE SEQUENCE</scope>
    <source>
        <strain evidence="2">FatNI3</strain>
    </source>
</reference>
<dbReference type="RefSeq" id="WP_212693846.1">
    <property type="nucleotide sequence ID" value="NZ_CP058649.1"/>
</dbReference>
<evidence type="ECO:0000313" key="2">
    <source>
        <dbReference type="EMBL" id="QUI23167.1"/>
    </source>
</evidence>
<keyword evidence="1" id="KW-0812">Transmembrane</keyword>
<organism evidence="2 3">
    <name type="scientific">Vallitalea pronyensis</name>
    <dbReference type="NCBI Taxonomy" id="1348613"/>
    <lineage>
        <taxon>Bacteria</taxon>
        <taxon>Bacillati</taxon>
        <taxon>Bacillota</taxon>
        <taxon>Clostridia</taxon>
        <taxon>Lachnospirales</taxon>
        <taxon>Vallitaleaceae</taxon>
        <taxon>Vallitalea</taxon>
    </lineage>
</organism>
<keyword evidence="1" id="KW-0472">Membrane</keyword>
<accession>A0A8J8MKM5</accession>
<dbReference type="EMBL" id="CP058649">
    <property type="protein sequence ID" value="QUI23167.1"/>
    <property type="molecule type" value="Genomic_DNA"/>
</dbReference>
<dbReference type="Proteomes" id="UP000683246">
    <property type="component" value="Chromosome"/>
</dbReference>
<dbReference type="KEGG" id="vpy:HZI73_13095"/>
<sequence length="78" mass="8720">MNKKFAPTLITIIACIICLAFFGPIAVMSILTGEWIVIIFGLIFGICVIGVVTALIINLVRRYQEINKEDKDNDLSQY</sequence>
<evidence type="ECO:0000313" key="3">
    <source>
        <dbReference type="Proteomes" id="UP000683246"/>
    </source>
</evidence>
<evidence type="ECO:0000256" key="1">
    <source>
        <dbReference type="SAM" id="Phobius"/>
    </source>
</evidence>
<feature type="transmembrane region" description="Helical" evidence="1">
    <location>
        <begin position="37"/>
        <end position="60"/>
    </location>
</feature>
<name>A0A8J8MKM5_9FIRM</name>
<keyword evidence="3" id="KW-1185">Reference proteome</keyword>
<protein>
    <submittedName>
        <fullName evidence="2">Uncharacterized protein</fullName>
    </submittedName>
</protein>
<dbReference type="PROSITE" id="PS51257">
    <property type="entry name" value="PROKAR_LIPOPROTEIN"/>
    <property type="match status" value="1"/>
</dbReference>